<evidence type="ECO:0000313" key="2">
    <source>
        <dbReference type="Proteomes" id="UP000256269"/>
    </source>
</evidence>
<dbReference type="AlphaFoldDB" id="A0A3E0GUG2"/>
<proteinExistence type="predicted"/>
<accession>A0A3E0GUG2</accession>
<reference evidence="1 2" key="1">
    <citation type="submission" date="2018-08" db="EMBL/GenBank/DDBJ databases">
        <title>Genomic Encyclopedia of Archaeal and Bacterial Type Strains, Phase II (KMG-II): from individual species to whole genera.</title>
        <authorList>
            <person name="Goeker M."/>
        </authorList>
    </citation>
    <scope>NUCLEOTIDE SEQUENCE [LARGE SCALE GENOMIC DNA]</scope>
    <source>
        <strain evidence="1 2">DSM 45791</strain>
    </source>
</reference>
<dbReference type="OrthoDB" id="928522at2"/>
<sequence>MGDKSLPDNADLAQLRAQAKELRRAVAGTNPAAMARLRAILPHADAEIALRDAQLVIAREHGFAGWRELAAAVVAQQSNGRDLDRWFAVELNNSTWDLIDNGLSEHSPRTEREQALYAAYAAAHHWTQVGTVANRGRAEHLIATVATATGLLDVAQRHADRYVELIAENPAAFADWDRAFAAEAIARVASRTGSAEADHLKAEAHRLAQAVEHPEERRICMQRLAVAPW</sequence>
<dbReference type="Proteomes" id="UP000256269">
    <property type="component" value="Unassembled WGS sequence"/>
</dbReference>
<dbReference type="RefSeq" id="WP_116181567.1">
    <property type="nucleotide sequence ID" value="NZ_CP144375.1"/>
</dbReference>
<keyword evidence="2" id="KW-1185">Reference proteome</keyword>
<organism evidence="1 2">
    <name type="scientific">Kutzneria buriramensis</name>
    <dbReference type="NCBI Taxonomy" id="1045776"/>
    <lineage>
        <taxon>Bacteria</taxon>
        <taxon>Bacillati</taxon>
        <taxon>Actinomycetota</taxon>
        <taxon>Actinomycetes</taxon>
        <taxon>Pseudonocardiales</taxon>
        <taxon>Pseudonocardiaceae</taxon>
        <taxon>Kutzneria</taxon>
    </lineage>
</organism>
<dbReference type="EMBL" id="QUNO01000028">
    <property type="protein sequence ID" value="REH27722.1"/>
    <property type="molecule type" value="Genomic_DNA"/>
</dbReference>
<comment type="caution">
    <text evidence="1">The sequence shown here is derived from an EMBL/GenBank/DDBJ whole genome shotgun (WGS) entry which is preliminary data.</text>
</comment>
<name>A0A3E0GUG2_9PSEU</name>
<gene>
    <name evidence="1" type="ORF">BCF44_12825</name>
</gene>
<evidence type="ECO:0000313" key="1">
    <source>
        <dbReference type="EMBL" id="REH27722.1"/>
    </source>
</evidence>
<protein>
    <submittedName>
        <fullName evidence="1">Uncharacterized protein</fullName>
    </submittedName>
</protein>